<dbReference type="EMBL" id="OUUZ01000008">
    <property type="protein sequence ID" value="SPQ20838.1"/>
    <property type="molecule type" value="Genomic_DNA"/>
</dbReference>
<evidence type="ECO:0000313" key="1">
    <source>
        <dbReference type="EMBL" id="SPQ20838.1"/>
    </source>
</evidence>
<name>A0A3S4F056_9PEZI</name>
<sequence>MAIELENFRASL</sequence>
<organism evidence="1 2">
    <name type="scientific">Thermothielavioides terrestris</name>
    <dbReference type="NCBI Taxonomy" id="2587410"/>
    <lineage>
        <taxon>Eukaryota</taxon>
        <taxon>Fungi</taxon>
        <taxon>Dikarya</taxon>
        <taxon>Ascomycota</taxon>
        <taxon>Pezizomycotina</taxon>
        <taxon>Sordariomycetes</taxon>
        <taxon>Sordariomycetidae</taxon>
        <taxon>Sordariales</taxon>
        <taxon>Chaetomiaceae</taxon>
        <taxon>Thermothielavioides</taxon>
    </lineage>
</organism>
<dbReference type="Proteomes" id="UP000289323">
    <property type="component" value="Unassembled WGS sequence"/>
</dbReference>
<gene>
    <name evidence="1" type="ORF">TT172_LOCUS3257</name>
</gene>
<protein>
    <submittedName>
        <fullName evidence="1">57502eb5-22eb-4cc0-a03f-ad90e3504aeb</fullName>
    </submittedName>
</protein>
<accession>A0A3S4F056</accession>
<proteinExistence type="predicted"/>
<reference evidence="1 2" key="1">
    <citation type="submission" date="2018-04" db="EMBL/GenBank/DDBJ databases">
        <authorList>
            <person name="Huttner S."/>
            <person name="Dainat J."/>
        </authorList>
    </citation>
    <scope>NUCLEOTIDE SEQUENCE [LARGE SCALE GENOMIC DNA]</scope>
</reference>
<evidence type="ECO:0000313" key="2">
    <source>
        <dbReference type="Proteomes" id="UP000289323"/>
    </source>
</evidence>